<gene>
    <name evidence="3" type="ORF">M911_14825</name>
</gene>
<dbReference type="Gene3D" id="3.30.1200.10">
    <property type="entry name" value="YggU-like"/>
    <property type="match status" value="1"/>
</dbReference>
<dbReference type="KEGG" id="hhc:M911_14825"/>
<comment type="similarity">
    <text evidence="1 2">Belongs to the UPF0235 family.</text>
</comment>
<dbReference type="OrthoDB" id="9800587at2"/>
<name>W8KT86_9GAMM</name>
<dbReference type="SMART" id="SM01152">
    <property type="entry name" value="DUF167"/>
    <property type="match status" value="1"/>
</dbReference>
<organism evidence="3 4">
    <name type="scientific">Ectothiorhodospira haloalkaliphila</name>
    <dbReference type="NCBI Taxonomy" id="421628"/>
    <lineage>
        <taxon>Bacteria</taxon>
        <taxon>Pseudomonadati</taxon>
        <taxon>Pseudomonadota</taxon>
        <taxon>Gammaproteobacteria</taxon>
        <taxon>Chromatiales</taxon>
        <taxon>Ectothiorhodospiraceae</taxon>
        <taxon>Ectothiorhodospira</taxon>
    </lineage>
</organism>
<protein>
    <recommendedName>
        <fullName evidence="2">UPF0235 protein M911_14825</fullName>
    </recommendedName>
</protein>
<dbReference type="InterPro" id="IPR003746">
    <property type="entry name" value="DUF167"/>
</dbReference>
<dbReference type="AlphaFoldDB" id="W8KT86"/>
<accession>W8KT86</accession>
<dbReference type="PANTHER" id="PTHR13420:SF7">
    <property type="entry name" value="UPF0235 PROTEIN C15ORF40"/>
    <property type="match status" value="1"/>
</dbReference>
<evidence type="ECO:0000256" key="2">
    <source>
        <dbReference type="HAMAP-Rule" id="MF_00634"/>
    </source>
</evidence>
<dbReference type="EMBL" id="CP007268">
    <property type="protein sequence ID" value="AHK80212.1"/>
    <property type="molecule type" value="Genomic_DNA"/>
</dbReference>
<dbReference type="PATRIC" id="fig|1354791.3.peg.309"/>
<dbReference type="Proteomes" id="UP000019442">
    <property type="component" value="Chromosome"/>
</dbReference>
<reference evidence="4" key="2">
    <citation type="submission" date="2014-02" db="EMBL/GenBank/DDBJ databases">
        <title>Draft Genome Sequence of extremely halophilic bacteria Halorhodospira halochloris.</title>
        <authorList>
            <person name="Singh K.S."/>
        </authorList>
    </citation>
    <scope>NUCLEOTIDE SEQUENCE [LARGE SCALE GENOMIC DNA]</scope>
    <source>
        <strain evidence="4">A</strain>
    </source>
</reference>
<sequence>MNHTWWQWQGDTLLLRLKLQPKASRDKLGEPLGDRLKVHVTAPPVDGAANQRLIRLVSKHCGVARSRVELVSGATSREKTLAIEAPQRLAAPLDVCGQDHTQDTNSMYTP</sequence>
<keyword evidence="4" id="KW-1185">Reference proteome</keyword>
<evidence type="ECO:0000313" key="3">
    <source>
        <dbReference type="EMBL" id="AHK80212.1"/>
    </source>
</evidence>
<dbReference type="RefSeq" id="WP_025282748.1">
    <property type="nucleotide sequence ID" value="NZ_CP007268.1"/>
</dbReference>
<dbReference type="NCBIfam" id="TIGR00251">
    <property type="entry name" value="DUF167 family protein"/>
    <property type="match status" value="1"/>
</dbReference>
<dbReference type="SUPFAM" id="SSF69786">
    <property type="entry name" value="YggU-like"/>
    <property type="match status" value="1"/>
</dbReference>
<reference evidence="3 4" key="1">
    <citation type="journal article" date="2014" name="J Genomics">
        <title>Draft Genome Sequence of the Extremely Halophilic Phototrophic Purple Sulfur Bacterium Halorhodospira halochloris.</title>
        <authorList>
            <person name="Singh K.S."/>
            <person name="Kirksey J."/>
            <person name="Hoff W.D."/>
            <person name="Deole R."/>
        </authorList>
    </citation>
    <scope>NUCLEOTIDE SEQUENCE [LARGE SCALE GENOMIC DNA]</scope>
    <source>
        <strain evidence="3 4">A</strain>
    </source>
</reference>
<evidence type="ECO:0000256" key="1">
    <source>
        <dbReference type="ARBA" id="ARBA00010364"/>
    </source>
</evidence>
<proteinExistence type="inferred from homology"/>
<dbReference type="PANTHER" id="PTHR13420">
    <property type="entry name" value="UPF0235 PROTEIN C15ORF40"/>
    <property type="match status" value="1"/>
</dbReference>
<dbReference type="GO" id="GO:0005737">
    <property type="term" value="C:cytoplasm"/>
    <property type="evidence" value="ECO:0007669"/>
    <property type="project" value="TreeGrafter"/>
</dbReference>
<evidence type="ECO:0000313" key="4">
    <source>
        <dbReference type="Proteomes" id="UP000019442"/>
    </source>
</evidence>
<dbReference type="HOGENOM" id="CLU_130694_5_0_6"/>
<dbReference type="Pfam" id="PF02594">
    <property type="entry name" value="DUF167"/>
    <property type="match status" value="1"/>
</dbReference>
<dbReference type="HAMAP" id="MF_00634">
    <property type="entry name" value="UPF0235"/>
    <property type="match status" value="1"/>
</dbReference>
<dbReference type="InterPro" id="IPR036591">
    <property type="entry name" value="YggU-like_sf"/>
</dbReference>